<accession>Q2S7B0</accession>
<dbReference type="PANTHER" id="PTHR37424:SF1">
    <property type="entry name" value="BACTERIOFERRITIN-ASSOCIATED FERREDOXIN"/>
    <property type="match status" value="1"/>
</dbReference>
<evidence type="ECO:0000256" key="8">
    <source>
        <dbReference type="ARBA" id="ARBA00039386"/>
    </source>
</evidence>
<feature type="domain" description="BFD-like [2Fe-2S]-binding" evidence="10">
    <location>
        <begin position="7"/>
        <end position="56"/>
    </location>
</feature>
<organism evidence="11 12">
    <name type="scientific">Hahella chejuensis (strain KCTC 2396)</name>
    <dbReference type="NCBI Taxonomy" id="349521"/>
    <lineage>
        <taxon>Bacteria</taxon>
        <taxon>Pseudomonadati</taxon>
        <taxon>Pseudomonadota</taxon>
        <taxon>Gammaproteobacteria</taxon>
        <taxon>Oceanospirillales</taxon>
        <taxon>Hahellaceae</taxon>
        <taxon>Hahella</taxon>
    </lineage>
</organism>
<evidence type="ECO:0000256" key="9">
    <source>
        <dbReference type="ARBA" id="ARBA00046332"/>
    </source>
</evidence>
<reference evidence="11 12" key="1">
    <citation type="journal article" date="2005" name="Nucleic Acids Res.">
        <title>Genomic blueprint of Hahella chejuensis, a marine microbe producing an algicidal agent.</title>
        <authorList>
            <person name="Jeong H."/>
            <person name="Yim J.H."/>
            <person name="Lee C."/>
            <person name="Choi S.-H."/>
            <person name="Park Y.K."/>
            <person name="Yoon S.H."/>
            <person name="Hur C.-G."/>
            <person name="Kang H.-Y."/>
            <person name="Kim D."/>
            <person name="Lee H.H."/>
            <person name="Park K.H."/>
            <person name="Park S.-H."/>
            <person name="Park H.-S."/>
            <person name="Lee H.K."/>
            <person name="Oh T.K."/>
            <person name="Kim J.F."/>
        </authorList>
    </citation>
    <scope>NUCLEOTIDE SEQUENCE [LARGE SCALE GENOMIC DNA]</scope>
    <source>
        <strain evidence="11 12">KCTC 2396</strain>
    </source>
</reference>
<keyword evidence="5" id="KW-0408">Iron</keyword>
<dbReference type="GO" id="GO:0051537">
    <property type="term" value="F:2 iron, 2 sulfur cluster binding"/>
    <property type="evidence" value="ECO:0007669"/>
    <property type="project" value="UniProtKB-KW"/>
</dbReference>
<dbReference type="HOGENOM" id="CLU_159205_3_4_6"/>
<dbReference type="Pfam" id="PF04324">
    <property type="entry name" value="Fer2_BFD"/>
    <property type="match status" value="1"/>
</dbReference>
<evidence type="ECO:0000256" key="1">
    <source>
        <dbReference type="ARBA" id="ARBA00022448"/>
    </source>
</evidence>
<evidence type="ECO:0000313" key="12">
    <source>
        <dbReference type="Proteomes" id="UP000000238"/>
    </source>
</evidence>
<comment type="similarity">
    <text evidence="9">Belongs to the Bfd family.</text>
</comment>
<dbReference type="Gene3D" id="1.10.10.1100">
    <property type="entry name" value="BFD-like [2Fe-2S]-binding domain"/>
    <property type="match status" value="1"/>
</dbReference>
<keyword evidence="6" id="KW-0411">Iron-sulfur</keyword>
<name>Q2S7B0_HAHCH</name>
<evidence type="ECO:0000256" key="4">
    <source>
        <dbReference type="ARBA" id="ARBA00022982"/>
    </source>
</evidence>
<dbReference type="EMBL" id="CP000155">
    <property type="protein sequence ID" value="ABC33464.1"/>
    <property type="molecule type" value="Genomic_DNA"/>
</dbReference>
<evidence type="ECO:0000259" key="10">
    <source>
        <dbReference type="Pfam" id="PF04324"/>
    </source>
</evidence>
<keyword evidence="3" id="KW-0479">Metal-binding</keyword>
<evidence type="ECO:0000256" key="3">
    <source>
        <dbReference type="ARBA" id="ARBA00022723"/>
    </source>
</evidence>
<dbReference type="InterPro" id="IPR041854">
    <property type="entry name" value="BFD-like_2Fe2S-bd_dom_sf"/>
</dbReference>
<evidence type="ECO:0000313" key="11">
    <source>
        <dbReference type="EMBL" id="ABC33464.1"/>
    </source>
</evidence>
<dbReference type="InterPro" id="IPR007419">
    <property type="entry name" value="BFD-like_2Fe2S-bd_dom"/>
</dbReference>
<dbReference type="KEGG" id="hch:HCH_06843"/>
<dbReference type="eggNOG" id="COG2906">
    <property type="taxonomic scope" value="Bacteria"/>
</dbReference>
<dbReference type="STRING" id="349521.HCH_06843"/>
<gene>
    <name evidence="11" type="ordered locus">HCH_06843</name>
</gene>
<dbReference type="Proteomes" id="UP000000238">
    <property type="component" value="Chromosome"/>
</dbReference>
<dbReference type="InterPro" id="IPR052371">
    <property type="entry name" value="BFD-associated_ferredoxin"/>
</dbReference>
<sequence>MREIFMYVCLCNGITDHSIREEVAKGAQHLRDVVRSLGLAKDCARCVEAAREVFDEAKSQFDLSMAEQLAYAADIPTLTAA</sequence>
<evidence type="ECO:0000256" key="5">
    <source>
        <dbReference type="ARBA" id="ARBA00023004"/>
    </source>
</evidence>
<keyword evidence="12" id="KW-1185">Reference proteome</keyword>
<evidence type="ECO:0000256" key="7">
    <source>
        <dbReference type="ARBA" id="ARBA00034078"/>
    </source>
</evidence>
<evidence type="ECO:0000256" key="2">
    <source>
        <dbReference type="ARBA" id="ARBA00022714"/>
    </source>
</evidence>
<evidence type="ECO:0000256" key="6">
    <source>
        <dbReference type="ARBA" id="ARBA00023014"/>
    </source>
</evidence>
<keyword evidence="1" id="KW-0813">Transport</keyword>
<protein>
    <recommendedName>
        <fullName evidence="8">Bacterioferritin-associated ferredoxin</fullName>
    </recommendedName>
</protein>
<keyword evidence="4" id="KW-0249">Electron transport</keyword>
<dbReference type="GO" id="GO:0046872">
    <property type="term" value="F:metal ion binding"/>
    <property type="evidence" value="ECO:0007669"/>
    <property type="project" value="UniProtKB-KW"/>
</dbReference>
<comment type="cofactor">
    <cofactor evidence="7">
        <name>[2Fe-2S] cluster</name>
        <dbReference type="ChEBI" id="CHEBI:190135"/>
    </cofactor>
</comment>
<keyword evidence="2" id="KW-0001">2Fe-2S</keyword>
<dbReference type="PANTHER" id="PTHR37424">
    <property type="entry name" value="BACTERIOFERRITIN-ASSOCIATED FERREDOXIN"/>
    <property type="match status" value="1"/>
</dbReference>
<proteinExistence type="inferred from homology"/>
<dbReference type="AlphaFoldDB" id="Q2S7B0"/>